<reference evidence="11" key="1">
    <citation type="journal article" date="2023" name="G3 (Bethesda)">
        <title>Whole genome assembly and annotation of the endangered Caribbean coral Acropora cervicornis.</title>
        <authorList>
            <person name="Selwyn J.D."/>
            <person name="Vollmer S.V."/>
        </authorList>
    </citation>
    <scope>NUCLEOTIDE SEQUENCE</scope>
    <source>
        <strain evidence="11">K2</strain>
    </source>
</reference>
<evidence type="ECO:0000256" key="2">
    <source>
        <dbReference type="ARBA" id="ARBA00022723"/>
    </source>
</evidence>
<dbReference type="EMBL" id="JARQWQ010000065">
    <property type="protein sequence ID" value="KAK2555037.1"/>
    <property type="molecule type" value="Genomic_DNA"/>
</dbReference>
<evidence type="ECO:0000313" key="12">
    <source>
        <dbReference type="Proteomes" id="UP001249851"/>
    </source>
</evidence>
<dbReference type="PANTHER" id="PTHR10869">
    <property type="entry name" value="PROLYL 4-HYDROXYLASE ALPHA SUBUNIT"/>
    <property type="match status" value="1"/>
</dbReference>
<reference evidence="11" key="2">
    <citation type="journal article" date="2023" name="Science">
        <title>Genomic signatures of disease resistance in endangered staghorn corals.</title>
        <authorList>
            <person name="Vollmer S.V."/>
            <person name="Selwyn J.D."/>
            <person name="Despard B.A."/>
            <person name="Roesel C.L."/>
        </authorList>
    </citation>
    <scope>NUCLEOTIDE SEQUENCE</scope>
    <source>
        <strain evidence="11">K2</strain>
    </source>
</reference>
<dbReference type="GO" id="GO:0005509">
    <property type="term" value="F:calcium ion binding"/>
    <property type="evidence" value="ECO:0007669"/>
    <property type="project" value="InterPro"/>
</dbReference>
<dbReference type="PROSITE" id="PS00018">
    <property type="entry name" value="EF_HAND_1"/>
    <property type="match status" value="1"/>
</dbReference>
<dbReference type="InterPro" id="IPR005123">
    <property type="entry name" value="Oxoglu/Fe-dep_dioxygenase_dom"/>
</dbReference>
<dbReference type="GO" id="GO:0031418">
    <property type="term" value="F:L-ascorbic acid binding"/>
    <property type="evidence" value="ECO:0007669"/>
    <property type="project" value="UniProtKB-KW"/>
</dbReference>
<keyword evidence="12" id="KW-1185">Reference proteome</keyword>
<keyword evidence="8" id="KW-0732">Signal</keyword>
<dbReference type="Proteomes" id="UP001249851">
    <property type="component" value="Unassembled WGS sequence"/>
</dbReference>
<dbReference type="GO" id="GO:0004656">
    <property type="term" value="F:procollagen-proline 4-dioxygenase activity"/>
    <property type="evidence" value="ECO:0007669"/>
    <property type="project" value="TreeGrafter"/>
</dbReference>
<keyword evidence="4" id="KW-0847">Vitamin C</keyword>
<feature type="signal peptide" evidence="8">
    <location>
        <begin position="1"/>
        <end position="29"/>
    </location>
</feature>
<keyword evidence="6" id="KW-0560">Oxidoreductase</keyword>
<comment type="caution">
    <text evidence="11">The sequence shown here is derived from an EMBL/GenBank/DDBJ whole genome shotgun (WGS) entry which is preliminary data.</text>
</comment>
<dbReference type="PROSITE" id="PS51471">
    <property type="entry name" value="FE2OG_OXY"/>
    <property type="match status" value="1"/>
</dbReference>
<evidence type="ECO:0000256" key="8">
    <source>
        <dbReference type="SAM" id="SignalP"/>
    </source>
</evidence>
<keyword evidence="11" id="KW-0472">Membrane</keyword>
<sequence>MDKSSCIVHCLSLSPIFLILGLLSATGNSQQLPRAATPCLPNNPKCYFERFANFKIPQVEPLKVGHVRKLRLVDGKEHEMVTTAVYPPIFDEECDHIIKLAKDEGLETSRTLMEGIKYDKRALGKNTKKNFDVWDLNEDGHIDKDEMVRNLENYLDFTPDEATLLNMYSTLQLDKDQDENISFEEFKERDIAEMAKLITTVKKEKPQTKSRHSEQAWIENVSERSDSIIAAIAERVQRLTMLPMEVIKASEYMQVVSYGPTGHYNCHLDSDNIQPNKPCCHILDSDNHCRMCRFATVLYFLDNVEDGGETAFPVADNITFDVNEWMRDSENVCNLAKNCHKANVVVKPEKGKAVLWYNHRVDNATGWLGELDKYSFHGGCNVRRGTKWIANHWISLSEDKEEDIKNWIELDQYDEDEKQVSESNEADISHQEL</sequence>
<dbReference type="Gene3D" id="2.60.120.620">
    <property type="entry name" value="q2cbj1_9rhob like domain"/>
    <property type="match status" value="1"/>
</dbReference>
<evidence type="ECO:0000259" key="9">
    <source>
        <dbReference type="PROSITE" id="PS50222"/>
    </source>
</evidence>
<evidence type="ECO:0000256" key="7">
    <source>
        <dbReference type="ARBA" id="ARBA00023004"/>
    </source>
</evidence>
<keyword evidence="7" id="KW-0408">Iron</keyword>
<evidence type="ECO:0000256" key="5">
    <source>
        <dbReference type="ARBA" id="ARBA00022964"/>
    </source>
</evidence>
<keyword evidence="11" id="KW-0812">Transmembrane</keyword>
<dbReference type="GO" id="GO:0005506">
    <property type="term" value="F:iron ion binding"/>
    <property type="evidence" value="ECO:0007669"/>
    <property type="project" value="InterPro"/>
</dbReference>
<keyword evidence="3" id="KW-0106">Calcium</keyword>
<dbReference type="Gene3D" id="1.10.238.10">
    <property type="entry name" value="EF-hand"/>
    <property type="match status" value="1"/>
</dbReference>
<feature type="chain" id="PRO_5042206270" evidence="8">
    <location>
        <begin position="30"/>
        <end position="433"/>
    </location>
</feature>
<evidence type="ECO:0000256" key="4">
    <source>
        <dbReference type="ARBA" id="ARBA00022896"/>
    </source>
</evidence>
<comment type="cofactor">
    <cofactor evidence="1">
        <name>L-ascorbate</name>
        <dbReference type="ChEBI" id="CHEBI:38290"/>
    </cofactor>
</comment>
<dbReference type="InterPro" id="IPR011992">
    <property type="entry name" value="EF-hand-dom_pair"/>
</dbReference>
<evidence type="ECO:0000256" key="6">
    <source>
        <dbReference type="ARBA" id="ARBA00023002"/>
    </source>
</evidence>
<name>A0AAD9Q5B3_ACRCE</name>
<dbReference type="AlphaFoldDB" id="A0AAD9Q5B3"/>
<dbReference type="SMART" id="SM00702">
    <property type="entry name" value="P4Hc"/>
    <property type="match status" value="1"/>
</dbReference>
<gene>
    <name evidence="11" type="ORF">P5673_023384</name>
</gene>
<dbReference type="Pfam" id="PF13640">
    <property type="entry name" value="2OG-FeII_Oxy_3"/>
    <property type="match status" value="1"/>
</dbReference>
<keyword evidence="2" id="KW-0479">Metal-binding</keyword>
<protein>
    <submittedName>
        <fullName evidence="11">Transmembrane prolyl 4-hydroxylase</fullName>
    </submittedName>
</protein>
<keyword evidence="5" id="KW-0223">Dioxygenase</keyword>
<feature type="domain" description="EF-hand" evidence="9">
    <location>
        <begin position="122"/>
        <end position="157"/>
    </location>
</feature>
<evidence type="ECO:0000256" key="3">
    <source>
        <dbReference type="ARBA" id="ARBA00022837"/>
    </source>
</evidence>
<feature type="domain" description="Fe2OG dioxygenase" evidence="10">
    <location>
        <begin position="249"/>
        <end position="396"/>
    </location>
</feature>
<evidence type="ECO:0000313" key="11">
    <source>
        <dbReference type="EMBL" id="KAK2555037.1"/>
    </source>
</evidence>
<dbReference type="InterPro" id="IPR044862">
    <property type="entry name" value="Pro_4_hyd_alph_FE2OG_OXY"/>
</dbReference>
<evidence type="ECO:0000259" key="10">
    <source>
        <dbReference type="PROSITE" id="PS51471"/>
    </source>
</evidence>
<dbReference type="InterPro" id="IPR002048">
    <property type="entry name" value="EF_hand_dom"/>
</dbReference>
<organism evidence="11 12">
    <name type="scientific">Acropora cervicornis</name>
    <name type="common">Staghorn coral</name>
    <dbReference type="NCBI Taxonomy" id="6130"/>
    <lineage>
        <taxon>Eukaryota</taxon>
        <taxon>Metazoa</taxon>
        <taxon>Cnidaria</taxon>
        <taxon>Anthozoa</taxon>
        <taxon>Hexacorallia</taxon>
        <taxon>Scleractinia</taxon>
        <taxon>Astrocoeniina</taxon>
        <taxon>Acroporidae</taxon>
        <taxon>Acropora</taxon>
    </lineage>
</organism>
<accession>A0AAD9Q5B3</accession>
<evidence type="ECO:0000256" key="1">
    <source>
        <dbReference type="ARBA" id="ARBA00001961"/>
    </source>
</evidence>
<dbReference type="PANTHER" id="PTHR10869:SF246">
    <property type="entry name" value="TRANSMEMBRANE PROLYL 4-HYDROXYLASE"/>
    <property type="match status" value="1"/>
</dbReference>
<dbReference type="InterPro" id="IPR018247">
    <property type="entry name" value="EF_Hand_1_Ca_BS"/>
</dbReference>
<dbReference type="InterPro" id="IPR006620">
    <property type="entry name" value="Pro_4_hyd_alph"/>
</dbReference>
<dbReference type="PROSITE" id="PS50222">
    <property type="entry name" value="EF_HAND_2"/>
    <property type="match status" value="1"/>
</dbReference>
<dbReference type="InterPro" id="IPR045054">
    <property type="entry name" value="P4HA-like"/>
</dbReference>
<dbReference type="SUPFAM" id="SSF47473">
    <property type="entry name" value="EF-hand"/>
    <property type="match status" value="1"/>
</dbReference>
<dbReference type="GO" id="GO:0005783">
    <property type="term" value="C:endoplasmic reticulum"/>
    <property type="evidence" value="ECO:0007669"/>
    <property type="project" value="TreeGrafter"/>
</dbReference>
<proteinExistence type="predicted"/>